<dbReference type="Pfam" id="PF21365">
    <property type="entry name" value="Glyco_hydro_31_3rd"/>
    <property type="match status" value="1"/>
</dbReference>
<dbReference type="CDD" id="cd14752">
    <property type="entry name" value="GH31_N"/>
    <property type="match status" value="1"/>
</dbReference>
<dbReference type="Pfam" id="PF01321">
    <property type="entry name" value="Creatinase_N"/>
    <property type="match status" value="1"/>
</dbReference>
<dbReference type="Gene3D" id="3.40.50.1100">
    <property type="match status" value="2"/>
</dbReference>
<dbReference type="Pfam" id="PF00291">
    <property type="entry name" value="PALP"/>
    <property type="match status" value="1"/>
</dbReference>
<dbReference type="Pfam" id="PF01055">
    <property type="entry name" value="Glyco_hydro_31_2nd"/>
    <property type="match status" value="1"/>
</dbReference>
<keyword evidence="6" id="KW-0256">Endoplasmic reticulum</keyword>
<dbReference type="SUPFAM" id="SSF53092">
    <property type="entry name" value="Creatinase/prolidase N-terminal domain"/>
    <property type="match status" value="1"/>
</dbReference>
<evidence type="ECO:0000313" key="17">
    <source>
        <dbReference type="Proteomes" id="UP001642484"/>
    </source>
</evidence>
<feature type="domain" description="Peptidase M24" evidence="11">
    <location>
        <begin position="166"/>
        <end position="372"/>
    </location>
</feature>
<dbReference type="InterPro" id="IPR000587">
    <property type="entry name" value="Creatinase_N"/>
</dbReference>
<evidence type="ECO:0000256" key="4">
    <source>
        <dbReference type="ARBA" id="ARBA00022729"/>
    </source>
</evidence>
<comment type="similarity">
    <text evidence="3">Belongs to the glycosyl hydrolase 31 family.</text>
</comment>
<dbReference type="SUPFAM" id="SSF51445">
    <property type="entry name" value="(Trans)glycosidases"/>
    <property type="match status" value="1"/>
</dbReference>
<comment type="subcellular location">
    <subcellularLocation>
        <location evidence="1">Endoplasmic reticulum</location>
    </subcellularLocation>
</comment>
<dbReference type="Gene3D" id="2.60.40.1180">
    <property type="entry name" value="Golgi alpha-mannosidase II"/>
    <property type="match status" value="2"/>
</dbReference>
<feature type="domain" description="Glycosyl hydrolase family 31 C-terminal" evidence="15">
    <location>
        <begin position="1431"/>
        <end position="1519"/>
    </location>
</feature>
<accession>A0ABP0K1P4</accession>
<dbReference type="Gene3D" id="2.60.40.1760">
    <property type="entry name" value="glycosyl hydrolase (family 31)"/>
    <property type="match status" value="1"/>
</dbReference>
<evidence type="ECO:0000256" key="3">
    <source>
        <dbReference type="ARBA" id="ARBA00007806"/>
    </source>
</evidence>
<dbReference type="NCBIfam" id="NF006058">
    <property type="entry name" value="PRK08206.1"/>
    <property type="match status" value="1"/>
</dbReference>
<sequence length="1658" mass="185032">MVGPLGPPNLHPPFAPDEYAARLASVQRSMAERKVDLLIITEPENIYYMTGYQTVGSPEVQALMIDATDKSYFVTRQLEVSNASRSNLRTDQLEVYVDYESGISKLCNVIMRESPSIKTAGLEMTSRRLTAAQRQILESRLSCNFVDCSSLIPKHRLIKSPAEIAIMKRAAEICAAGVQAGLSSTVHMTESQIAGNIYHAMCEKGGEYPAYPPFVCAGRNGCIGHYTGSGHHALRDGDLLFLEIGGCFERYHAALMRSCYVGTALPQALAEAEAAVLKAMDTAKNLMRPGAVARDVDRAARRELEKVQGTMSLRSGYSIGIGFYPDWGEAEHFRMDPGSEQVFEEKMVLHLIPWLQLPDYGGVGLSDTVLITPHGAVSLFDRLVRPQIALIPPSLRQPFGPEESQRVRRVLKLEPTPLEKLHLEGLGSLFVKDESKRLGLQAFKVVGGAYAMLRFMCKRLALPMVEEHQDVSDVQRQYAERFGITTFVTATDGNHGRGVSWAAKTFGQKAVVYMPKGSALQRLQHVKDLGAEAEITDLNYDDTVEMAFAEGRKKGWVVLQDTTAPGYTEIPEWIMQGYTAMVQESLEAMEDFPSHVLLQMGVGSMAAAVVGHFSALRVSNGYRMPRFLVLEPKNAACGLESMRNDGKLTEVTGELDTMIAGLACGVPSSIAWPILREHVSAFVSVEDEIAGNGMRLLHRHGIEAGECGGAAAGLLEHIMSSNCQTATALREALALGADSQVLIINTEGATDPENYRLQLTLPHVKPRDGMLTFELGVLIAGRILRFRVLGIVVHTVEPSTIKVAGHKLQAKLAFANDRTVKPLLLELSFFLSDGKSGIVRTYLTEEEPLHPRFRLTAGDVVRKEEEMQVDVVSMKDIGGATEVASSGDCKVRLKHSPFELHFIVKDEVVQKLNSQHLLNFERYRPRGSQPHAGLVDATDVDSNDLFEESFGGHTDSKPRGPAGVGIDVSFEDAIDVFGLAEHATGLGLAENKLSPYRFFNLDVFEYALDVPMALYGAIPLVTAIHQPKSGGAFASGFFFPNPSEGFVHVEKQGHATRSWWLFESGVMDMFFLAGPAPQDVLQRYHMVTGFPRLPPFTTLGKHQCRWNYVDVDDSINVNRKFDQYDIPYDVLWLDIEHTDSKKYFTWHPTHFSQAGKLLDTLEASGRKLVTIIDPHIKKDTGYDVYKKMQSHDLFTKTKDKQLYDGWCWPGTSSYPDFCNPEARKLWTSFFRMDYYPHNRPDLYTWNDMNEPSVFNGPEVTMPRDNLHKCSENDYKVEHRDIHNVYGFYHHMATVEGQLARAPNVRPFVLTRSFFAGSHRHGAIWTGDNMAKWEHLAISVPMLVSLCLCGASFVGADVPGFFYDPEPELFRRWHQLGIWYPFYRGHAHLETKRREPWMLGDAIMQNVREQVSVRYQMLPTWYTLFAQWAHAGVPIMQPLWYQELGDLEAFKHQNTHYLLGSDILVRAISKAGEKSVDLYLPSGTWFDFWDLQAAPLAGGKHHRKTSPEHVPVFVRSGAILVKKMRRRRSSMLTAADPYTLVIYGNPSQGFVYLDDGQSHEFKQGKFIYDKLPFNGEELTSQPNQRLHAVGPANGGLGSKQSTLIERLVFVGLKSAPRRAVGGGKEFEVTTTSMSNGAFVANVKKPMCNLGTSWKLQLLF</sequence>
<dbReference type="SUPFAM" id="SSF51011">
    <property type="entry name" value="Glycosyl hydrolase domain"/>
    <property type="match status" value="1"/>
</dbReference>
<dbReference type="InterPro" id="IPR048395">
    <property type="entry name" value="Glyco_hydro_31_C"/>
</dbReference>
<keyword evidence="7" id="KW-0325">Glycoprotein</keyword>
<evidence type="ECO:0000256" key="2">
    <source>
        <dbReference type="ARBA" id="ARBA00004833"/>
    </source>
</evidence>
<dbReference type="InterPro" id="IPR029149">
    <property type="entry name" value="Creatin/AminoP/Spt16_N"/>
</dbReference>
<comment type="pathway">
    <text evidence="2">Glycan metabolism; N-glycan metabolism.</text>
</comment>
<dbReference type="SUPFAM" id="SSF53686">
    <property type="entry name" value="Tryptophan synthase beta subunit-like PLP-dependent enzymes"/>
    <property type="match status" value="1"/>
</dbReference>
<dbReference type="CDD" id="cd01066">
    <property type="entry name" value="APP_MetAP"/>
    <property type="match status" value="1"/>
</dbReference>
<dbReference type="SUPFAM" id="SSF74650">
    <property type="entry name" value="Galactose mutarotase-like"/>
    <property type="match status" value="1"/>
</dbReference>
<dbReference type="PANTHER" id="PTHR22762">
    <property type="entry name" value="ALPHA-GLUCOSIDASE"/>
    <property type="match status" value="1"/>
</dbReference>
<dbReference type="Gene3D" id="3.40.350.10">
    <property type="entry name" value="Creatinase/prolidase N-terminal domain"/>
    <property type="match status" value="1"/>
</dbReference>
<evidence type="ECO:0000256" key="7">
    <source>
        <dbReference type="ARBA" id="ARBA00023180"/>
    </source>
</evidence>
<dbReference type="InterPro" id="IPR017853">
    <property type="entry name" value="GH"/>
</dbReference>
<evidence type="ECO:0000259" key="15">
    <source>
        <dbReference type="Pfam" id="PF21365"/>
    </source>
</evidence>
<evidence type="ECO:0000259" key="14">
    <source>
        <dbReference type="Pfam" id="PF13802"/>
    </source>
</evidence>
<dbReference type="Proteomes" id="UP001642484">
    <property type="component" value="Unassembled WGS sequence"/>
</dbReference>
<protein>
    <recommendedName>
        <fullName evidence="9">Glucosidase II subunit alpha</fullName>
    </recommendedName>
</protein>
<evidence type="ECO:0000256" key="1">
    <source>
        <dbReference type="ARBA" id="ARBA00004240"/>
    </source>
</evidence>
<dbReference type="PANTHER" id="PTHR22762:SF54">
    <property type="entry name" value="BCDNA.GH04962"/>
    <property type="match status" value="1"/>
</dbReference>
<dbReference type="InterPro" id="IPR013780">
    <property type="entry name" value="Glyco_hydro_b"/>
</dbReference>
<dbReference type="InterPro" id="IPR000994">
    <property type="entry name" value="Pept_M24"/>
</dbReference>
<dbReference type="InterPro" id="IPR011013">
    <property type="entry name" value="Gal_mutarotase_sf_dom"/>
</dbReference>
<keyword evidence="17" id="KW-1185">Reference proteome</keyword>
<dbReference type="CDD" id="cd06603">
    <property type="entry name" value="GH31_GANC_GANAB_alpha"/>
    <property type="match status" value="1"/>
</dbReference>
<evidence type="ECO:0000259" key="11">
    <source>
        <dbReference type="Pfam" id="PF00557"/>
    </source>
</evidence>
<keyword evidence="4" id="KW-0732">Signal</keyword>
<dbReference type="NCBIfam" id="TIGR01747">
    <property type="entry name" value="diampropi_NH3ly"/>
    <property type="match status" value="1"/>
</dbReference>
<evidence type="ECO:0000256" key="6">
    <source>
        <dbReference type="ARBA" id="ARBA00022824"/>
    </source>
</evidence>
<dbReference type="InterPro" id="IPR001926">
    <property type="entry name" value="TrpB-like_PALP"/>
</dbReference>
<dbReference type="InterPro" id="IPR036052">
    <property type="entry name" value="TrpB-like_PALP_sf"/>
</dbReference>
<dbReference type="Pfam" id="PF13802">
    <property type="entry name" value="Gal_mutarotas_2"/>
    <property type="match status" value="1"/>
</dbReference>
<evidence type="ECO:0000256" key="8">
    <source>
        <dbReference type="ARBA" id="ARBA00023295"/>
    </source>
</evidence>
<dbReference type="InterPro" id="IPR025887">
    <property type="entry name" value="Glyco_hydro_31_N_dom"/>
</dbReference>
<keyword evidence="8" id="KW-0326">Glycosidase</keyword>
<dbReference type="EMBL" id="CAXAMN010007047">
    <property type="protein sequence ID" value="CAK9020152.1"/>
    <property type="molecule type" value="Genomic_DNA"/>
</dbReference>
<comment type="caution">
    <text evidence="16">The sequence shown here is derived from an EMBL/GenBank/DDBJ whole genome shotgun (WGS) entry which is preliminary data.</text>
</comment>
<evidence type="ECO:0000259" key="10">
    <source>
        <dbReference type="Pfam" id="PF00291"/>
    </source>
</evidence>
<dbReference type="SUPFAM" id="SSF55920">
    <property type="entry name" value="Creatinase/aminopeptidase"/>
    <property type="match status" value="1"/>
</dbReference>
<dbReference type="InterPro" id="IPR036005">
    <property type="entry name" value="Creatinase/aminopeptidase-like"/>
</dbReference>
<feature type="domain" description="Creatinase N-terminal" evidence="13">
    <location>
        <begin position="22"/>
        <end position="158"/>
    </location>
</feature>
<evidence type="ECO:0000259" key="13">
    <source>
        <dbReference type="Pfam" id="PF01321"/>
    </source>
</evidence>
<dbReference type="Pfam" id="PF00557">
    <property type="entry name" value="Peptidase_M24"/>
    <property type="match status" value="1"/>
</dbReference>
<evidence type="ECO:0000259" key="12">
    <source>
        <dbReference type="Pfam" id="PF01055"/>
    </source>
</evidence>
<dbReference type="InterPro" id="IPR000322">
    <property type="entry name" value="Glyco_hydro_31_TIM"/>
</dbReference>
<dbReference type="Gene3D" id="3.20.20.80">
    <property type="entry name" value="Glycosidases"/>
    <property type="match status" value="1"/>
</dbReference>
<keyword evidence="5" id="KW-0378">Hydrolase</keyword>
<feature type="domain" description="Glycoside hydrolase family 31 N-terminal" evidence="14">
    <location>
        <begin position="838"/>
        <end position="1046"/>
    </location>
</feature>
<dbReference type="InterPro" id="IPR010081">
    <property type="entry name" value="DiNH2opropionate_NH3_lyase"/>
</dbReference>
<evidence type="ECO:0000256" key="5">
    <source>
        <dbReference type="ARBA" id="ARBA00022801"/>
    </source>
</evidence>
<feature type="domain" description="Glycoside hydrolase family 31 TIM barrel" evidence="12">
    <location>
        <begin position="1091"/>
        <end position="1423"/>
    </location>
</feature>
<proteinExistence type="inferred from homology"/>
<evidence type="ECO:0000313" key="16">
    <source>
        <dbReference type="EMBL" id="CAK9020152.1"/>
    </source>
</evidence>
<gene>
    <name evidence="16" type="ORF">CCMP2556_LOCUS13949</name>
</gene>
<reference evidence="16 17" key="1">
    <citation type="submission" date="2024-02" db="EMBL/GenBank/DDBJ databases">
        <authorList>
            <person name="Chen Y."/>
            <person name="Shah S."/>
            <person name="Dougan E. K."/>
            <person name="Thang M."/>
            <person name="Chan C."/>
        </authorList>
    </citation>
    <scope>NUCLEOTIDE SEQUENCE [LARGE SCALE GENOMIC DNA]</scope>
</reference>
<feature type="domain" description="Tryptophan synthase beta chain-like PALP" evidence="10">
    <location>
        <begin position="414"/>
        <end position="715"/>
    </location>
</feature>
<name>A0ABP0K1P4_9DINO</name>
<evidence type="ECO:0000256" key="9">
    <source>
        <dbReference type="ARBA" id="ARBA00042895"/>
    </source>
</evidence>
<organism evidence="16 17">
    <name type="scientific">Durusdinium trenchii</name>
    <dbReference type="NCBI Taxonomy" id="1381693"/>
    <lineage>
        <taxon>Eukaryota</taxon>
        <taxon>Sar</taxon>
        <taxon>Alveolata</taxon>
        <taxon>Dinophyceae</taxon>
        <taxon>Suessiales</taxon>
        <taxon>Symbiodiniaceae</taxon>
        <taxon>Durusdinium</taxon>
    </lineage>
</organism>
<dbReference type="Gene3D" id="3.90.230.10">
    <property type="entry name" value="Creatinase/methionine aminopeptidase superfamily"/>
    <property type="match status" value="1"/>
</dbReference>